<reference evidence="1 2" key="1">
    <citation type="submission" date="2017-05" db="EMBL/GenBank/DDBJ databases">
        <authorList>
            <person name="Song R."/>
            <person name="Chenine A.L."/>
            <person name="Ruprecht R.M."/>
        </authorList>
    </citation>
    <scope>NUCLEOTIDE SEQUENCE [LARGE SCALE GENOMIC DNA]</scope>
    <source>
        <strain evidence="1 2">ARLG1955</strain>
    </source>
</reference>
<dbReference type="AlphaFoldDB" id="A0A242U610"/>
<name>A0A242U610_ACIPI</name>
<gene>
    <name evidence="1" type="ORF">CAT59_08085</name>
</gene>
<sequence length="65" mass="7343">MKEIALIPKGAKVQIMGCTYTLIEEANVEGYQSQLNDILKAQKDFDEEIRICGSRFMNSANQPHL</sequence>
<evidence type="ECO:0000313" key="2">
    <source>
        <dbReference type="Proteomes" id="UP000195162"/>
    </source>
</evidence>
<proteinExistence type="predicted"/>
<organism evidence="1 2">
    <name type="scientific">Acinetobacter pittii</name>
    <name type="common">Acinetobacter genomosp. 3</name>
    <dbReference type="NCBI Taxonomy" id="48296"/>
    <lineage>
        <taxon>Bacteria</taxon>
        <taxon>Pseudomonadati</taxon>
        <taxon>Pseudomonadota</taxon>
        <taxon>Gammaproteobacteria</taxon>
        <taxon>Moraxellales</taxon>
        <taxon>Moraxellaceae</taxon>
        <taxon>Acinetobacter</taxon>
        <taxon>Acinetobacter calcoaceticus/baumannii complex</taxon>
    </lineage>
</organism>
<accession>A0A242U610</accession>
<dbReference type="Proteomes" id="UP000195162">
    <property type="component" value="Unassembled WGS sequence"/>
</dbReference>
<comment type="caution">
    <text evidence="1">The sequence shown here is derived from an EMBL/GenBank/DDBJ whole genome shotgun (WGS) entry which is preliminary data.</text>
</comment>
<evidence type="ECO:0000313" key="1">
    <source>
        <dbReference type="EMBL" id="OTU28501.1"/>
    </source>
</evidence>
<dbReference type="RefSeq" id="WP_228148541.1">
    <property type="nucleotide sequence ID" value="NZ_JADVOL010000002.1"/>
</dbReference>
<protein>
    <submittedName>
        <fullName evidence="1">Uncharacterized protein</fullName>
    </submittedName>
</protein>
<dbReference type="EMBL" id="NGIR01000023">
    <property type="protein sequence ID" value="OTU28501.1"/>
    <property type="molecule type" value="Genomic_DNA"/>
</dbReference>